<proteinExistence type="predicted"/>
<feature type="domain" description="SLH" evidence="2">
    <location>
        <begin position="242"/>
        <end position="308"/>
    </location>
</feature>
<dbReference type="Pfam" id="PF17963">
    <property type="entry name" value="Big_9"/>
    <property type="match status" value="1"/>
</dbReference>
<gene>
    <name evidence="3" type="ORF">MR241_00705</name>
</gene>
<protein>
    <submittedName>
        <fullName evidence="3">Ig-like domain-containing protein</fullName>
    </submittedName>
</protein>
<evidence type="ECO:0000259" key="2">
    <source>
        <dbReference type="PROSITE" id="PS51272"/>
    </source>
</evidence>
<dbReference type="Gene3D" id="2.60.40.2810">
    <property type="match status" value="1"/>
</dbReference>
<comment type="caution">
    <text evidence="3">The sequence shown here is derived from an EMBL/GenBank/DDBJ whole genome shotgun (WGS) entry which is preliminary data.</text>
</comment>
<dbReference type="Proteomes" id="UP001139365">
    <property type="component" value="Unassembled WGS sequence"/>
</dbReference>
<dbReference type="InterPro" id="IPR001119">
    <property type="entry name" value="SLH_dom"/>
</dbReference>
<sequence>MKKSGMIVLAALSVSLTAFAAGFVAAAESGIEQAPVSPALSILSRGLGTVKSGLCGSDVRFCAADFSDVLGVDSIGKAVITSLPDASAGKLMLGSLEVMKNQTVSAENLSALRFVPSDKSEKDCFFTVRTGKDREYDLKCTVRITKDINRAPAAGSTSVATYKNIAVSGKMTAADPEGDALTYEVVSGTAKGLLVVNDRNGGYTYTPMKNYTGRDSFSYRATDAYGNRSETVTVGITVSRSDKGTVFDDMIGNPAHCAAITISDAGIMTGIGLNGSTLFDPQGKVSRAQFLALAMKTAGCDVSGIGQGTVSVFADDGDIPAEYRPYVIAAYNEGMISVPDGNGKDNFDPRGNITVSDALVMLGGILKTEKPVVKPVFAGSDSLKGELADVVSGLYAAGIIDSAENLSSELTRADAAVLLCRALERK</sequence>
<name>A0AAE3FFB9_9BACT</name>
<keyword evidence="1" id="KW-0732">Signal</keyword>
<reference evidence="3 4" key="1">
    <citation type="submission" date="2022-03" db="EMBL/GenBank/DDBJ databases">
        <title>Metagenome-assembled genomes from swine fecal metagenomes.</title>
        <authorList>
            <person name="Holman D.B."/>
            <person name="Kommadath A."/>
        </authorList>
    </citation>
    <scope>NUCLEOTIDE SEQUENCE [LARGE SCALE GENOMIC DNA]</scope>
    <source>
        <strain evidence="3">SUG147</strain>
    </source>
</reference>
<evidence type="ECO:0000313" key="3">
    <source>
        <dbReference type="EMBL" id="MCI5754798.1"/>
    </source>
</evidence>
<organism evidence="3 4">
    <name type="scientific">Candidatus Colimorpha enterica</name>
    <dbReference type="NCBI Taxonomy" id="3083063"/>
    <lineage>
        <taxon>Bacteria</taxon>
        <taxon>Pseudomonadati</taxon>
        <taxon>Bacteroidota</taxon>
        <taxon>Bacteroidia</taxon>
        <taxon>Bacteroidales</taxon>
        <taxon>Candidatus Colimorpha</taxon>
    </lineage>
</organism>
<accession>A0AAE3FFB9</accession>
<feature type="domain" description="SLH" evidence="2">
    <location>
        <begin position="310"/>
        <end position="376"/>
    </location>
</feature>
<dbReference type="PROSITE" id="PS51272">
    <property type="entry name" value="SLH"/>
    <property type="match status" value="2"/>
</dbReference>
<feature type="signal peptide" evidence="1">
    <location>
        <begin position="1"/>
        <end position="20"/>
    </location>
</feature>
<evidence type="ECO:0000313" key="4">
    <source>
        <dbReference type="Proteomes" id="UP001139365"/>
    </source>
</evidence>
<feature type="chain" id="PRO_5042115212" evidence="1">
    <location>
        <begin position="21"/>
        <end position="426"/>
    </location>
</feature>
<evidence type="ECO:0000256" key="1">
    <source>
        <dbReference type="SAM" id="SignalP"/>
    </source>
</evidence>
<dbReference type="EMBL" id="JALEMU010000017">
    <property type="protein sequence ID" value="MCI5754798.1"/>
    <property type="molecule type" value="Genomic_DNA"/>
</dbReference>
<dbReference type="AlphaFoldDB" id="A0AAE3FFB9"/>